<dbReference type="Pfam" id="PF08707">
    <property type="entry name" value="PriCT_2"/>
    <property type="match status" value="1"/>
</dbReference>
<accession>A0A7Y4GRC4</accession>
<feature type="compositionally biased region" description="Basic and acidic residues" evidence="1">
    <location>
        <begin position="1"/>
        <end position="13"/>
    </location>
</feature>
<dbReference type="InterPro" id="IPR014819">
    <property type="entry name" value="PriCT_2"/>
</dbReference>
<dbReference type="RefSeq" id="WP_171579242.1">
    <property type="nucleotide sequence ID" value="NZ_JAAVLX010000003.1"/>
</dbReference>
<organism evidence="3 4">
    <name type="scientific">Bradyrhizobium australiense</name>
    <dbReference type="NCBI Taxonomy" id="2721161"/>
    <lineage>
        <taxon>Bacteria</taxon>
        <taxon>Pseudomonadati</taxon>
        <taxon>Pseudomonadota</taxon>
        <taxon>Alphaproteobacteria</taxon>
        <taxon>Hyphomicrobiales</taxon>
        <taxon>Nitrobacteraceae</taxon>
        <taxon>Bradyrhizobium</taxon>
    </lineage>
</organism>
<dbReference type="Pfam" id="PF09250">
    <property type="entry name" value="Prim-Pol"/>
    <property type="match status" value="1"/>
</dbReference>
<evidence type="ECO:0000259" key="2">
    <source>
        <dbReference type="SMART" id="SM00943"/>
    </source>
</evidence>
<protein>
    <recommendedName>
        <fullName evidence="2">DNA primase/polymerase bifunctional N-terminal domain-containing protein</fullName>
    </recommendedName>
</protein>
<evidence type="ECO:0000256" key="1">
    <source>
        <dbReference type="SAM" id="MobiDB-lite"/>
    </source>
</evidence>
<dbReference type="Proteomes" id="UP000544122">
    <property type="component" value="Unassembled WGS sequence"/>
</dbReference>
<proteinExistence type="predicted"/>
<name>A0A7Y4GRC4_9BRAD</name>
<dbReference type="CDD" id="cd04859">
    <property type="entry name" value="Prim_Pol"/>
    <property type="match status" value="1"/>
</dbReference>
<keyword evidence="4" id="KW-1185">Reference proteome</keyword>
<comment type="caution">
    <text evidence="3">The sequence shown here is derived from an EMBL/GenBank/DDBJ whole genome shotgun (WGS) entry which is preliminary data.</text>
</comment>
<sequence length="365" mass="41023">MEAQARRRAERQVDFSTGDPPSPKGTAPHDGNSWQGQATMDSRAKTMKQKIAGAKGTIPRERRKDLMRYDLDVFSLIPLYRPFQVRWVLKKGKWVKEAIGKHPLHTAWPVRNYNCRKVRAICIERGYNVGVRLTDELVVLDVDPRNGGDTSFVALCFDLGIDGDAFPRVYTGSGGWHCYMRKPADVLIRETLDAYPGLEFKSRGRQVVAAGSMHPNRKPYFWSPDHPDIKDGLPKIPAALLRAIKRTPREDGGGDGGEWTPSQIAEALARLSPRKFNSNDKWLPLMQACHHGSAGEARSEFIKWSTSDPAYSDDAEKIGKRWDSLHAERDGRMVTIRTLFKILRDDGANDLVPANAVTDEEFADL</sequence>
<feature type="region of interest" description="Disordered" evidence="1">
    <location>
        <begin position="1"/>
        <end position="57"/>
    </location>
</feature>
<dbReference type="EMBL" id="JAAVLX010000003">
    <property type="protein sequence ID" value="NOJ40002.1"/>
    <property type="molecule type" value="Genomic_DNA"/>
</dbReference>
<reference evidence="3 4" key="1">
    <citation type="submission" date="2020-03" db="EMBL/GenBank/DDBJ databases">
        <title>Bradyrhizobium diversity isolated from nodules of Indigofera sp.</title>
        <authorList>
            <person name="Klepa M."/>
            <person name="Helene L."/>
            <person name="Hungria M."/>
        </authorList>
    </citation>
    <scope>NUCLEOTIDE SEQUENCE [LARGE SCALE GENOMIC DNA]</scope>
    <source>
        <strain evidence="3 4">WSM 1791</strain>
    </source>
</reference>
<dbReference type="SUPFAM" id="SSF56747">
    <property type="entry name" value="Prim-pol domain"/>
    <property type="match status" value="1"/>
</dbReference>
<dbReference type="GO" id="GO:0016817">
    <property type="term" value="F:hydrolase activity, acting on acid anhydrides"/>
    <property type="evidence" value="ECO:0007669"/>
    <property type="project" value="InterPro"/>
</dbReference>
<dbReference type="InterPro" id="IPR015330">
    <property type="entry name" value="DNA_primase/pol_bifunc_N"/>
</dbReference>
<evidence type="ECO:0000313" key="3">
    <source>
        <dbReference type="EMBL" id="NOJ40002.1"/>
    </source>
</evidence>
<evidence type="ECO:0000313" key="4">
    <source>
        <dbReference type="Proteomes" id="UP000544122"/>
    </source>
</evidence>
<gene>
    <name evidence="3" type="ORF">HCN58_10380</name>
</gene>
<dbReference type="SMART" id="SM00943">
    <property type="entry name" value="Prim-Pol"/>
    <property type="match status" value="1"/>
</dbReference>
<feature type="domain" description="DNA primase/polymerase bifunctional N-terminal" evidence="2">
    <location>
        <begin position="66"/>
        <end position="240"/>
    </location>
</feature>
<dbReference type="AlphaFoldDB" id="A0A7Y4GRC4"/>